<feature type="region of interest" description="Disordered" evidence="1">
    <location>
        <begin position="150"/>
        <end position="181"/>
    </location>
</feature>
<feature type="compositionally biased region" description="Basic residues" evidence="1">
    <location>
        <begin position="95"/>
        <end position="110"/>
    </location>
</feature>
<dbReference type="Proteomes" id="UP000198582">
    <property type="component" value="Unassembled WGS sequence"/>
</dbReference>
<protein>
    <submittedName>
        <fullName evidence="2">Uncharacterized protein</fullName>
    </submittedName>
</protein>
<keyword evidence="3" id="KW-1185">Reference proteome</keyword>
<feature type="compositionally biased region" description="Polar residues" evidence="1">
    <location>
        <begin position="151"/>
        <end position="160"/>
    </location>
</feature>
<gene>
    <name evidence="2" type="ORF">SAMN04489732_1594</name>
</gene>
<evidence type="ECO:0000256" key="1">
    <source>
        <dbReference type="SAM" id="MobiDB-lite"/>
    </source>
</evidence>
<feature type="compositionally biased region" description="Pro residues" evidence="1">
    <location>
        <begin position="47"/>
        <end position="85"/>
    </location>
</feature>
<feature type="region of interest" description="Disordered" evidence="1">
    <location>
        <begin position="208"/>
        <end position="254"/>
    </location>
</feature>
<organism evidence="2 3">
    <name type="scientific">Amycolatopsis saalfeldensis</name>
    <dbReference type="NCBI Taxonomy" id="394193"/>
    <lineage>
        <taxon>Bacteria</taxon>
        <taxon>Bacillati</taxon>
        <taxon>Actinomycetota</taxon>
        <taxon>Actinomycetes</taxon>
        <taxon>Pseudonocardiales</taxon>
        <taxon>Pseudonocardiaceae</taxon>
        <taxon>Amycolatopsis</taxon>
    </lineage>
</organism>
<feature type="region of interest" description="Disordered" evidence="1">
    <location>
        <begin position="1"/>
        <end position="134"/>
    </location>
</feature>
<proteinExistence type="predicted"/>
<accession>A0A1H8YRA0</accession>
<feature type="compositionally biased region" description="Basic and acidic residues" evidence="1">
    <location>
        <begin position="225"/>
        <end position="240"/>
    </location>
</feature>
<name>A0A1H8YRA0_9PSEU</name>
<reference evidence="2 3" key="1">
    <citation type="submission" date="2016-10" db="EMBL/GenBank/DDBJ databases">
        <authorList>
            <person name="de Groot N.N."/>
        </authorList>
    </citation>
    <scope>NUCLEOTIDE SEQUENCE [LARGE SCALE GENOMIC DNA]</scope>
    <source>
        <strain evidence="2 3">DSM 44993</strain>
    </source>
</reference>
<evidence type="ECO:0000313" key="3">
    <source>
        <dbReference type="Proteomes" id="UP000198582"/>
    </source>
</evidence>
<feature type="compositionally biased region" description="Low complexity" evidence="1">
    <location>
        <begin position="169"/>
        <end position="181"/>
    </location>
</feature>
<dbReference type="AlphaFoldDB" id="A0A1H8YRA0"/>
<dbReference type="EMBL" id="FOEF01000059">
    <property type="protein sequence ID" value="SEP54582.1"/>
    <property type="molecule type" value="Genomic_DNA"/>
</dbReference>
<sequence length="296" mass="31513">MAYTEIMTGPSTPLQRIALQHHPVPPRTASAQDPALQQRPASLLCTAPPPHPALPQHPAPRPRTAPPPCTAHPPRTAPPQHPAAPPRKTTAQPLRRARHLHKTQQRRHAQNLRSAPHFPQPPSPSTAPGTFKTPSRAATHCTYAVHGASATHGTFTTPSPAATRGAFRAPSTSATPVSSATARHFRNARLCAGLLGCPRVQVTPLATRCPGGPETNPHPAGQRPQPERAGTREPATENRAIRKPSTGDRGGLPRFEPVRFRPAFRCGHQWHCRGAVQGLADDVCVAGVAGGLLDQV</sequence>
<evidence type="ECO:0000313" key="2">
    <source>
        <dbReference type="EMBL" id="SEP54582.1"/>
    </source>
</evidence>